<evidence type="ECO:0000256" key="1">
    <source>
        <dbReference type="SAM" id="MobiDB-lite"/>
    </source>
</evidence>
<evidence type="ECO:0000313" key="3">
    <source>
        <dbReference type="Proteomes" id="UP000775547"/>
    </source>
</evidence>
<feature type="compositionally biased region" description="Basic and acidic residues" evidence="1">
    <location>
        <begin position="762"/>
        <end position="779"/>
    </location>
</feature>
<reference evidence="2" key="2">
    <citation type="submission" date="2021-10" db="EMBL/GenBank/DDBJ databases">
        <title>Phylogenomics reveals ancestral predisposition of the termite-cultivated fungus Termitomyces towards a domesticated lifestyle.</title>
        <authorList>
            <person name="Auxier B."/>
            <person name="Grum-Grzhimaylo A."/>
            <person name="Cardenas M.E."/>
            <person name="Lodge J.D."/>
            <person name="Laessoe T."/>
            <person name="Pedersen O."/>
            <person name="Smith M.E."/>
            <person name="Kuyper T.W."/>
            <person name="Franco-Molano E.A."/>
            <person name="Baroni T.J."/>
            <person name="Aanen D.K."/>
        </authorList>
    </citation>
    <scope>NUCLEOTIDE SEQUENCE</scope>
    <source>
        <strain evidence="2">AP01</strain>
        <tissue evidence="2">Mycelium</tissue>
    </source>
</reference>
<name>A0A9P7G637_9AGAR</name>
<proteinExistence type="predicted"/>
<dbReference type="AlphaFoldDB" id="A0A9P7G637"/>
<dbReference type="OrthoDB" id="3358646at2759"/>
<dbReference type="Proteomes" id="UP000775547">
    <property type="component" value="Unassembled WGS sequence"/>
</dbReference>
<dbReference type="EMBL" id="JABCKV010000060">
    <property type="protein sequence ID" value="KAG5644732.1"/>
    <property type="molecule type" value="Genomic_DNA"/>
</dbReference>
<feature type="compositionally biased region" description="Polar residues" evidence="1">
    <location>
        <begin position="525"/>
        <end position="534"/>
    </location>
</feature>
<evidence type="ECO:0000313" key="2">
    <source>
        <dbReference type="EMBL" id="KAG5644732.1"/>
    </source>
</evidence>
<accession>A0A9P7G637</accession>
<organism evidence="2 3">
    <name type="scientific">Asterophora parasitica</name>
    <dbReference type="NCBI Taxonomy" id="117018"/>
    <lineage>
        <taxon>Eukaryota</taxon>
        <taxon>Fungi</taxon>
        <taxon>Dikarya</taxon>
        <taxon>Basidiomycota</taxon>
        <taxon>Agaricomycotina</taxon>
        <taxon>Agaricomycetes</taxon>
        <taxon>Agaricomycetidae</taxon>
        <taxon>Agaricales</taxon>
        <taxon>Tricholomatineae</taxon>
        <taxon>Lyophyllaceae</taxon>
        <taxon>Asterophora</taxon>
    </lineage>
</organism>
<reference evidence="2" key="1">
    <citation type="submission" date="2020-07" db="EMBL/GenBank/DDBJ databases">
        <authorList>
            <person name="Nieuwenhuis M."/>
            <person name="Van De Peppel L.J.J."/>
        </authorList>
    </citation>
    <scope>NUCLEOTIDE SEQUENCE</scope>
    <source>
        <strain evidence="2">AP01</strain>
        <tissue evidence="2">Mycelium</tissue>
    </source>
</reference>
<feature type="region of interest" description="Disordered" evidence="1">
    <location>
        <begin position="138"/>
        <end position="168"/>
    </location>
</feature>
<protein>
    <submittedName>
        <fullName evidence="2">Uncharacterized protein</fullName>
    </submittedName>
</protein>
<feature type="compositionally biased region" description="Polar residues" evidence="1">
    <location>
        <begin position="483"/>
        <end position="504"/>
    </location>
</feature>
<sequence>MAQQSLSPALPNFPVGSGFVPRKEFARELKPAPNSFAVVAIASANFVRLYSFPPSVVSTIRELLEAYGTLTAFREDVHHKLCEFTLDGKPWASPKSVRAEKLLVDILAIIYQCGYTYLSSLDYGREADDRLAMAFSKPSTTPAAGSRSGTPLPTSASPFRDSSGSISLDKQKPRVPFALSFLSPTLMRVIGPPLHLTPAILQAVRASWPRGVVSEKKVGDNSFEFKLKGYKWFQQDTFATDSLRHILALLSSLDAQSFTLLSSISLTNRSRVKDLWVFTGPGSSATDDLLRQDSANTSAFGGSHLGGSHGDIKRHAQSPDFAVLQQLGPAPASYTQHRRMATEPNASAPAQPQVYHHVRAVTEDHITGHGFQVTHGYHDPPIPHHPGLLRKPAPRAQVPVSVVHEADTHTVENIRANLPSTISSGAEDMTGVGATGFVPDVLYTTSPFGTVAVPVAPPAQSPAHGPPKHRSLTPPNRPRSPLSPGTAQTTTPPSVLTSNPSPQSAHDAFDQPASQLLGPGAFRDTSFSATSDSSYDIPIKWTGIGEALALDQARSQVQPQNLKENETPASSHNKRQSSLGPMLPGAWQPTPIDEKPEDTGGIMDQVHSPIAEGEKQDGSKTPIHEVRVASPELTRPDMHLRKSEAALVGMMADTNTPPLPVATAGTGVDSPSSGNGQGWVLVNVDSAPTPPVAESPTPGPSVQPEHPMPPAEAKAIAMMDAVDAKNKSSGTESTDSHDATPHKKRFFGLGRKSSKKATSSGDSKEALTKSRSGFRDKLRLIGTPEAPRNEDKRRSID</sequence>
<comment type="caution">
    <text evidence="2">The sequence shown here is derived from an EMBL/GenBank/DDBJ whole genome shotgun (WGS) entry which is preliminary data.</text>
</comment>
<gene>
    <name evidence="2" type="ORF">DXG03_007861</name>
</gene>
<feature type="compositionally biased region" description="Pro residues" evidence="1">
    <location>
        <begin position="688"/>
        <end position="710"/>
    </location>
</feature>
<keyword evidence="3" id="KW-1185">Reference proteome</keyword>
<feature type="region of interest" description="Disordered" evidence="1">
    <location>
        <begin position="454"/>
        <end position="536"/>
    </location>
</feature>
<dbReference type="PANTHER" id="PTHR38696:SF1">
    <property type="entry name" value="MEDIATOR OF RNA POLYMERASE II TRANSCRIPTION SUBUNIT 13"/>
    <property type="match status" value="1"/>
</dbReference>
<feature type="region of interest" description="Disordered" evidence="1">
    <location>
        <begin position="662"/>
        <end position="797"/>
    </location>
</feature>
<feature type="compositionally biased region" description="Polar residues" evidence="1">
    <location>
        <begin position="553"/>
        <end position="579"/>
    </location>
</feature>
<feature type="compositionally biased region" description="Basic and acidic residues" evidence="1">
    <location>
        <begin position="787"/>
        <end position="797"/>
    </location>
</feature>
<dbReference type="PANTHER" id="PTHR38696">
    <property type="entry name" value="MEDIATOR OF RNA POLYMERASE II TRANSCRIPTION SUBUNIT 13"/>
    <property type="match status" value="1"/>
</dbReference>
<feature type="region of interest" description="Disordered" evidence="1">
    <location>
        <begin position="553"/>
        <end position="589"/>
    </location>
</feature>